<dbReference type="EMBL" id="BPLR01001833">
    <property type="protein sequence ID" value="GIX66928.1"/>
    <property type="molecule type" value="Genomic_DNA"/>
</dbReference>
<comment type="caution">
    <text evidence="2">The sequence shown here is derived from an EMBL/GenBank/DDBJ whole genome shotgun (WGS) entry which is preliminary data.</text>
</comment>
<dbReference type="AlphaFoldDB" id="A0AAV4M3G2"/>
<gene>
    <name evidence="2" type="ORF">CEXT_721571</name>
</gene>
<reference evidence="2 3" key="1">
    <citation type="submission" date="2021-06" db="EMBL/GenBank/DDBJ databases">
        <title>Caerostris extrusa draft genome.</title>
        <authorList>
            <person name="Kono N."/>
            <person name="Arakawa K."/>
        </authorList>
    </citation>
    <scope>NUCLEOTIDE SEQUENCE [LARGE SCALE GENOMIC DNA]</scope>
</reference>
<accession>A0AAV4M3G2</accession>
<organism evidence="2 3">
    <name type="scientific">Caerostris extrusa</name>
    <name type="common">Bark spider</name>
    <name type="synonym">Caerostris bankana</name>
    <dbReference type="NCBI Taxonomy" id="172846"/>
    <lineage>
        <taxon>Eukaryota</taxon>
        <taxon>Metazoa</taxon>
        <taxon>Ecdysozoa</taxon>
        <taxon>Arthropoda</taxon>
        <taxon>Chelicerata</taxon>
        <taxon>Arachnida</taxon>
        <taxon>Araneae</taxon>
        <taxon>Araneomorphae</taxon>
        <taxon>Entelegynae</taxon>
        <taxon>Araneoidea</taxon>
        <taxon>Araneidae</taxon>
        <taxon>Caerostris</taxon>
    </lineage>
</organism>
<dbReference type="Proteomes" id="UP001054945">
    <property type="component" value="Unassembled WGS sequence"/>
</dbReference>
<keyword evidence="3" id="KW-1185">Reference proteome</keyword>
<evidence type="ECO:0000313" key="3">
    <source>
        <dbReference type="Proteomes" id="UP001054945"/>
    </source>
</evidence>
<protein>
    <submittedName>
        <fullName evidence="2">Uncharacterized protein</fullName>
    </submittedName>
</protein>
<feature type="region of interest" description="Disordered" evidence="1">
    <location>
        <begin position="1"/>
        <end position="21"/>
    </location>
</feature>
<evidence type="ECO:0000256" key="1">
    <source>
        <dbReference type="SAM" id="MobiDB-lite"/>
    </source>
</evidence>
<evidence type="ECO:0000313" key="2">
    <source>
        <dbReference type="EMBL" id="GIX66928.1"/>
    </source>
</evidence>
<proteinExistence type="predicted"/>
<name>A0AAV4M3G2_CAEEX</name>
<sequence length="86" mass="9784">MSIKPVRGNETKAPRPYLTPKNRQCARRENLVFFRPAMQETATTPQSGSFQSYSGVEHFLCKAYPLSASEHEHPINCLTSYKNLKP</sequence>